<feature type="transmembrane region" description="Helical" evidence="1">
    <location>
        <begin position="228"/>
        <end position="243"/>
    </location>
</feature>
<proteinExistence type="predicted"/>
<dbReference type="RefSeq" id="WP_169656002.1">
    <property type="nucleotide sequence ID" value="NZ_JABANE010000013.1"/>
</dbReference>
<feature type="transmembrane region" description="Helical" evidence="1">
    <location>
        <begin position="30"/>
        <end position="47"/>
    </location>
</feature>
<feature type="transmembrane region" description="Helical" evidence="1">
    <location>
        <begin position="54"/>
        <end position="75"/>
    </location>
</feature>
<keyword evidence="3" id="KW-1185">Reference proteome</keyword>
<dbReference type="EMBL" id="JABANE010000013">
    <property type="protein sequence ID" value="NME67671.1"/>
    <property type="molecule type" value="Genomic_DNA"/>
</dbReference>
<feature type="transmembrane region" description="Helical" evidence="1">
    <location>
        <begin position="249"/>
        <end position="267"/>
    </location>
</feature>
<evidence type="ECO:0000313" key="2">
    <source>
        <dbReference type="EMBL" id="NME67671.1"/>
    </source>
</evidence>
<evidence type="ECO:0000313" key="3">
    <source>
        <dbReference type="Proteomes" id="UP000576082"/>
    </source>
</evidence>
<keyword evidence="1" id="KW-1133">Transmembrane helix</keyword>
<dbReference type="AlphaFoldDB" id="A0A7X9P179"/>
<protein>
    <recommendedName>
        <fullName evidence="4">O-antigen ligase domain-containing protein</fullName>
    </recommendedName>
</protein>
<organism evidence="2 3">
    <name type="scientific">Flammeovirga aprica JL-4</name>
    <dbReference type="NCBI Taxonomy" id="694437"/>
    <lineage>
        <taxon>Bacteria</taxon>
        <taxon>Pseudomonadati</taxon>
        <taxon>Bacteroidota</taxon>
        <taxon>Cytophagia</taxon>
        <taxon>Cytophagales</taxon>
        <taxon>Flammeovirgaceae</taxon>
        <taxon>Flammeovirga</taxon>
    </lineage>
</organism>
<gene>
    <name evidence="2" type="ORF">HHU12_06810</name>
</gene>
<evidence type="ECO:0008006" key="4">
    <source>
        <dbReference type="Google" id="ProtNLM"/>
    </source>
</evidence>
<evidence type="ECO:0000256" key="1">
    <source>
        <dbReference type="SAM" id="Phobius"/>
    </source>
</evidence>
<reference evidence="2 3" key="1">
    <citation type="submission" date="2020-04" db="EMBL/GenBank/DDBJ databases">
        <title>Flammeovirga sp. SR4, a novel species isolated from seawater.</title>
        <authorList>
            <person name="Wang X."/>
        </authorList>
    </citation>
    <scope>NUCLEOTIDE SEQUENCE [LARGE SCALE GENOMIC DNA]</scope>
    <source>
        <strain evidence="2 3">ATCC 23126</strain>
    </source>
</reference>
<feature type="transmembrane region" description="Helical" evidence="1">
    <location>
        <begin position="87"/>
        <end position="107"/>
    </location>
</feature>
<keyword evidence="1" id="KW-0812">Transmembrane</keyword>
<sequence length="283" mass="33375">MNLFIIIYTYSLLVGKIALREIGFFEHVNLLGNVIVFLLILIIYFDLPLKYKIALTLIGFLSTSTGSFLITLTSFLPIRQINVRTFFFYFLVSVFSFFCFYLLLLTFNPILHNKVFGIFNVFQELSFNEFLSEVRRGSSVQEINKSVTSSLVWRVYAWCKYYIYFLDKSSLCSMIFGHGVMNFKLVWDGIMPHNDFILILFDFGLIIFGLFIYTVFKIVWISCKKKNLVILFILLLFILRLFTENVIYSYYTFQIFILIFAIIKTSYEKENFMYNCNVPFGSK</sequence>
<feature type="transmembrane region" description="Helical" evidence="1">
    <location>
        <begin position="196"/>
        <end position="216"/>
    </location>
</feature>
<name>A0A7X9P179_9BACT</name>
<dbReference type="Proteomes" id="UP000576082">
    <property type="component" value="Unassembled WGS sequence"/>
</dbReference>
<keyword evidence="1" id="KW-0472">Membrane</keyword>
<comment type="caution">
    <text evidence="2">The sequence shown here is derived from an EMBL/GenBank/DDBJ whole genome shotgun (WGS) entry which is preliminary data.</text>
</comment>
<accession>A0A7X9P179</accession>